<organism evidence="11">
    <name type="scientific">Edaphobacter paludis</name>
    <dbReference type="NCBI Taxonomy" id="3035702"/>
    <lineage>
        <taxon>Bacteria</taxon>
        <taxon>Pseudomonadati</taxon>
        <taxon>Acidobacteriota</taxon>
        <taxon>Terriglobia</taxon>
        <taxon>Terriglobales</taxon>
        <taxon>Acidobacteriaceae</taxon>
        <taxon>Edaphobacter</taxon>
    </lineage>
</organism>
<dbReference type="InterPro" id="IPR038731">
    <property type="entry name" value="RgtA/B/C-like"/>
</dbReference>
<dbReference type="PANTHER" id="PTHR33908:SF11">
    <property type="entry name" value="MEMBRANE PROTEIN"/>
    <property type="match status" value="1"/>
</dbReference>
<dbReference type="EMBL" id="CP121195">
    <property type="protein sequence ID" value="XBH12544.1"/>
    <property type="molecule type" value="Genomic_DNA"/>
</dbReference>
<evidence type="ECO:0000256" key="7">
    <source>
        <dbReference type="ARBA" id="ARBA00023136"/>
    </source>
</evidence>
<evidence type="ECO:0000256" key="5">
    <source>
        <dbReference type="ARBA" id="ARBA00022692"/>
    </source>
</evidence>
<accession>A0AAU7CX87</accession>
<evidence type="ECO:0000256" key="1">
    <source>
        <dbReference type="ARBA" id="ARBA00004651"/>
    </source>
</evidence>
<keyword evidence="6 8" id="KW-1133">Transmembrane helix</keyword>
<dbReference type="GO" id="GO:0009103">
    <property type="term" value="P:lipopolysaccharide biosynthetic process"/>
    <property type="evidence" value="ECO:0007669"/>
    <property type="project" value="UniProtKB-ARBA"/>
</dbReference>
<evidence type="ECO:0000256" key="4">
    <source>
        <dbReference type="ARBA" id="ARBA00022679"/>
    </source>
</evidence>
<feature type="transmembrane region" description="Helical" evidence="8">
    <location>
        <begin position="337"/>
        <end position="358"/>
    </location>
</feature>
<feature type="transmembrane region" description="Helical" evidence="8">
    <location>
        <begin position="255"/>
        <end position="279"/>
    </location>
</feature>
<comment type="subcellular location">
    <subcellularLocation>
        <location evidence="1">Cell membrane</location>
        <topology evidence="1">Multi-pass membrane protein</topology>
    </subcellularLocation>
</comment>
<dbReference type="GO" id="GO:0005886">
    <property type="term" value="C:plasma membrane"/>
    <property type="evidence" value="ECO:0007669"/>
    <property type="project" value="UniProtKB-SubCell"/>
</dbReference>
<dbReference type="EMBL" id="CP121194">
    <property type="protein sequence ID" value="XBH09256.1"/>
    <property type="molecule type" value="Genomic_DNA"/>
</dbReference>
<feature type="transmembrane region" description="Helical" evidence="8">
    <location>
        <begin position="12"/>
        <end position="33"/>
    </location>
</feature>
<accession>A0AAU7D409</accession>
<feature type="transmembrane region" description="Helical" evidence="8">
    <location>
        <begin position="112"/>
        <end position="129"/>
    </location>
</feature>
<proteinExistence type="predicted"/>
<keyword evidence="4" id="KW-0808">Transferase</keyword>
<feature type="transmembrane region" description="Helical" evidence="8">
    <location>
        <begin position="286"/>
        <end position="303"/>
    </location>
</feature>
<dbReference type="PANTHER" id="PTHR33908">
    <property type="entry name" value="MANNOSYLTRANSFERASE YKCB-RELATED"/>
    <property type="match status" value="1"/>
</dbReference>
<name>A0AAU7D409_9BACT</name>
<feature type="domain" description="Glycosyltransferase RgtA/B/C/D-like" evidence="9">
    <location>
        <begin position="60"/>
        <end position="225"/>
    </location>
</feature>
<evidence type="ECO:0000256" key="3">
    <source>
        <dbReference type="ARBA" id="ARBA00022676"/>
    </source>
</evidence>
<evidence type="ECO:0000256" key="6">
    <source>
        <dbReference type="ARBA" id="ARBA00022989"/>
    </source>
</evidence>
<feature type="transmembrane region" description="Helical" evidence="8">
    <location>
        <begin position="309"/>
        <end position="330"/>
    </location>
</feature>
<feature type="transmembrane region" description="Helical" evidence="8">
    <location>
        <begin position="207"/>
        <end position="225"/>
    </location>
</feature>
<dbReference type="RefSeq" id="WP_348266768.1">
    <property type="nucleotide sequence ID" value="NZ_CP121194.1"/>
</dbReference>
<dbReference type="AlphaFoldDB" id="A0AAU7D409"/>
<dbReference type="InterPro" id="IPR050297">
    <property type="entry name" value="LipidA_mod_glycosyltrf_83"/>
</dbReference>
<reference evidence="11" key="1">
    <citation type="submission" date="2023-03" db="EMBL/GenBank/DDBJ databases">
        <title>Edaphobacter sp.</title>
        <authorList>
            <person name="Huber K.J."/>
            <person name="Papendorf J."/>
            <person name="Pilke C."/>
            <person name="Bunk B."/>
            <person name="Sproeer C."/>
            <person name="Pester M."/>
        </authorList>
    </citation>
    <scope>NUCLEOTIDE SEQUENCE</scope>
    <source>
        <strain evidence="10">DSM 109919</strain>
        <strain evidence="11">DSM 109920</strain>
    </source>
</reference>
<dbReference type="Pfam" id="PF13231">
    <property type="entry name" value="PMT_2"/>
    <property type="match status" value="1"/>
</dbReference>
<evidence type="ECO:0000256" key="8">
    <source>
        <dbReference type="SAM" id="Phobius"/>
    </source>
</evidence>
<dbReference type="GO" id="GO:0016763">
    <property type="term" value="F:pentosyltransferase activity"/>
    <property type="evidence" value="ECO:0007669"/>
    <property type="project" value="TreeGrafter"/>
</dbReference>
<feature type="transmembrane region" description="Helical" evidence="8">
    <location>
        <begin position="182"/>
        <end position="198"/>
    </location>
</feature>
<evidence type="ECO:0000259" key="9">
    <source>
        <dbReference type="Pfam" id="PF13231"/>
    </source>
</evidence>
<evidence type="ECO:0000313" key="10">
    <source>
        <dbReference type="EMBL" id="XBH09256.1"/>
    </source>
</evidence>
<keyword evidence="5 8" id="KW-0812">Transmembrane</keyword>
<keyword evidence="7 8" id="KW-0472">Membrane</keyword>
<keyword evidence="2" id="KW-1003">Cell membrane</keyword>
<dbReference type="KEGG" id="epl:P4G45_12275"/>
<keyword evidence="3" id="KW-0328">Glycosyltransferase</keyword>
<evidence type="ECO:0000256" key="2">
    <source>
        <dbReference type="ARBA" id="ARBA00022475"/>
    </source>
</evidence>
<gene>
    <name evidence="10" type="ORF">P4G45_12275</name>
    <name evidence="11" type="ORF">P8936_12690</name>
</gene>
<protein>
    <submittedName>
        <fullName evidence="11">Glycosyltransferase family 39 protein</fullName>
    </submittedName>
</protein>
<evidence type="ECO:0000313" key="11">
    <source>
        <dbReference type="EMBL" id="XBH12544.1"/>
    </source>
</evidence>
<sequence length="524" mass="58971">MTRPRTDLRSVLWLCLAFAGIKLAIQIVGNILAQHAGYGIFRDELYYLVCGQRLAFGYVDQPPLVALQARLTELLFGHDHMWSLRLLSALAGAAKVFLTGLLAWALGGSRRAAALAMLGVLSAGVYLGIDGFLSMNSFDPVFWMLCVLALIRITQAGSEKEIRNWWLVFGASAGLSFENKDSVAFFLIAMLVALLLTPQRRILASRWMAAALGIMLLIALPNFLWQATHHFPTIEFLHNVQVSGKNTKLPPLQFILQQIMMLTPQNVLLWGTGVLWLLLARAARPVRFLGFFFLVFFGLMLTLHGKDYYLAPAYPVFFAAGAVAWMVWAAQKAWRNAVVLVFVAVEVIGLFVFLPFSIPVLPPMQYLAYAKKLHYRSANSETQEEEPLLPQFYADRFGWSDLVEEVARVYHSLPPQEQAVTGIYAQNYGEAGAIDILGRQYDLPMSISGHQNYWLWGPRGYTGKEMILISSASVDEAQQVYTSCKVAGKVDNPLSMPYERRRILLCYGRKTTYQSDWKNQKHYH</sequence>
<feature type="transmembrane region" description="Helical" evidence="8">
    <location>
        <begin position="86"/>
        <end position="106"/>
    </location>
</feature>